<dbReference type="Pfam" id="PF06831">
    <property type="entry name" value="H2TH"/>
    <property type="match status" value="1"/>
</dbReference>
<evidence type="ECO:0000256" key="1">
    <source>
        <dbReference type="ARBA" id="ARBA00001668"/>
    </source>
</evidence>
<feature type="domain" description="FPG-type" evidence="17">
    <location>
        <begin position="254"/>
        <end position="288"/>
    </location>
</feature>
<dbReference type="GO" id="GO:0034039">
    <property type="term" value="F:8-oxo-7,8-dihydroguanine DNA N-glycosylase activity"/>
    <property type="evidence" value="ECO:0007669"/>
    <property type="project" value="TreeGrafter"/>
</dbReference>
<keyword evidence="10" id="KW-0238">DNA-binding</keyword>
<accession>A0AAT9F7Y8</accession>
<dbReference type="GO" id="GO:0003684">
    <property type="term" value="F:damaged DNA binding"/>
    <property type="evidence" value="ECO:0007669"/>
    <property type="project" value="InterPro"/>
</dbReference>
<dbReference type="Pfam" id="PF06827">
    <property type="entry name" value="zf-FPG_IleRS"/>
    <property type="match status" value="1"/>
</dbReference>
<dbReference type="PROSITE" id="PS51066">
    <property type="entry name" value="ZF_FPG_2"/>
    <property type="match status" value="1"/>
</dbReference>
<dbReference type="InterPro" id="IPR010979">
    <property type="entry name" value="Ribosomal_uS13-like_H2TH"/>
</dbReference>
<dbReference type="PANTHER" id="PTHR22993">
    <property type="entry name" value="FORMAMIDOPYRIMIDINE-DNA GLYCOSYLASE"/>
    <property type="match status" value="1"/>
</dbReference>
<evidence type="ECO:0000256" key="9">
    <source>
        <dbReference type="ARBA" id="ARBA00022833"/>
    </source>
</evidence>
<keyword evidence="13" id="KW-0511">Multifunctional enzyme</keyword>
<evidence type="ECO:0000256" key="8">
    <source>
        <dbReference type="ARBA" id="ARBA00022801"/>
    </source>
</evidence>
<dbReference type="Pfam" id="PF01149">
    <property type="entry name" value="Fapy_DNA_glyco"/>
    <property type="match status" value="1"/>
</dbReference>
<evidence type="ECO:0000256" key="5">
    <source>
        <dbReference type="ARBA" id="ARBA00022723"/>
    </source>
</evidence>
<comment type="catalytic activity">
    <reaction evidence="15">
        <text>2'-deoxyribonucleotide-(2'-deoxyribose 5'-phosphate)-2'-deoxyribonucleotide-DNA = a 3'-end 2'-deoxyribonucleotide-(2,3-dehydro-2,3-deoxyribose 5'-phosphate)-DNA + a 5'-end 5'-phospho-2'-deoxyribonucleoside-DNA + H(+)</text>
        <dbReference type="Rhea" id="RHEA:66592"/>
        <dbReference type="Rhea" id="RHEA-COMP:13180"/>
        <dbReference type="Rhea" id="RHEA-COMP:16897"/>
        <dbReference type="Rhea" id="RHEA-COMP:17067"/>
        <dbReference type="ChEBI" id="CHEBI:15378"/>
        <dbReference type="ChEBI" id="CHEBI:136412"/>
        <dbReference type="ChEBI" id="CHEBI:157695"/>
        <dbReference type="ChEBI" id="CHEBI:167181"/>
        <dbReference type="EC" id="4.2.99.18"/>
    </reaction>
</comment>
<keyword evidence="5" id="KW-0479">Metal-binding</keyword>
<evidence type="ECO:0000259" key="18">
    <source>
        <dbReference type="PROSITE" id="PS51068"/>
    </source>
</evidence>
<dbReference type="SUPFAM" id="SSF81624">
    <property type="entry name" value="N-terminal domain of MutM-like DNA repair proteins"/>
    <property type="match status" value="1"/>
</dbReference>
<keyword evidence="8" id="KW-0378">Hydrolase</keyword>
<dbReference type="KEGG" id="mcm:MCAL160_0442"/>
<evidence type="ECO:0000256" key="16">
    <source>
        <dbReference type="PROSITE-ProRule" id="PRU00391"/>
    </source>
</evidence>
<evidence type="ECO:0000256" key="4">
    <source>
        <dbReference type="ARBA" id="ARBA00011245"/>
    </source>
</evidence>
<keyword evidence="14" id="KW-0326">Glycosidase</keyword>
<reference evidence="19" key="4">
    <citation type="submission" date="2024-06" db="EMBL/GenBank/DDBJ databases">
        <authorList>
            <consortium name="Mycoplasma californicum genome sequencing consortium"/>
            <person name="Hata E."/>
            <person name="Tanaka K."/>
            <person name="Tamamura Y."/>
        </authorList>
    </citation>
    <scope>NUCLEOTIDE SEQUENCE</scope>
    <source>
        <strain evidence="19">HAZ160_1</strain>
    </source>
</reference>
<evidence type="ECO:0000256" key="12">
    <source>
        <dbReference type="ARBA" id="ARBA00023239"/>
    </source>
</evidence>
<dbReference type="GO" id="GO:0008270">
    <property type="term" value="F:zinc ion binding"/>
    <property type="evidence" value="ECO:0007669"/>
    <property type="project" value="UniProtKB-KW"/>
</dbReference>
<dbReference type="NCBIfam" id="NF002211">
    <property type="entry name" value="PRK01103.1"/>
    <property type="match status" value="1"/>
</dbReference>
<dbReference type="PROSITE" id="PS01242">
    <property type="entry name" value="ZF_FPG_1"/>
    <property type="match status" value="1"/>
</dbReference>
<proteinExistence type="inferred from homology"/>
<dbReference type="InterPro" id="IPR010663">
    <property type="entry name" value="Znf_FPG/IleRS"/>
</dbReference>
<name>A0AAT9F7Y8_9BACT</name>
<dbReference type="PANTHER" id="PTHR22993:SF9">
    <property type="entry name" value="FORMAMIDOPYRIMIDINE-DNA GLYCOSYLASE"/>
    <property type="match status" value="1"/>
</dbReference>
<evidence type="ECO:0000256" key="13">
    <source>
        <dbReference type="ARBA" id="ARBA00023268"/>
    </source>
</evidence>
<reference evidence="19" key="1">
    <citation type="journal article" date="2014" name="Appl. Environ. Microbiol.">
        <title>Molecular Epidemiology of Cases of Mycoplasma californicum Infection in Japan.</title>
        <authorList>
            <person name="Hata E."/>
            <person name="Suzuki K."/>
            <person name="Hanyu H."/>
            <person name="Itoh M."/>
            <person name="Higuchi H."/>
            <person name="Kobayashi H."/>
        </authorList>
    </citation>
    <scope>NUCLEOTIDE SEQUENCE</scope>
    <source>
        <strain evidence="19">HAZ160_1</strain>
    </source>
</reference>
<dbReference type="InterPro" id="IPR000214">
    <property type="entry name" value="Znf_DNA_glyclase/AP_lyase"/>
</dbReference>
<comment type="catalytic activity">
    <reaction evidence="1">
        <text>Hydrolysis of DNA containing ring-opened 7-methylguanine residues, releasing 2,6-diamino-4-hydroxy-5-(N-methyl)formamidopyrimidine.</text>
        <dbReference type="EC" id="3.2.2.23"/>
    </reaction>
</comment>
<keyword evidence="6" id="KW-0227">DNA damage</keyword>
<keyword evidence="11" id="KW-0234">DNA repair</keyword>
<organism evidence="19">
    <name type="scientific">Mycoplasmopsis californica HAZ160_1</name>
    <dbReference type="NCBI Taxonomy" id="1397850"/>
    <lineage>
        <taxon>Bacteria</taxon>
        <taxon>Bacillati</taxon>
        <taxon>Mycoplasmatota</taxon>
        <taxon>Mycoplasmoidales</taxon>
        <taxon>Metamycoplasmataceae</taxon>
        <taxon>Mycoplasmopsis</taxon>
    </lineage>
</organism>
<evidence type="ECO:0000256" key="3">
    <source>
        <dbReference type="ARBA" id="ARBA00009409"/>
    </source>
</evidence>
<comment type="subunit">
    <text evidence="4">Monomer.</text>
</comment>
<keyword evidence="9" id="KW-0862">Zinc</keyword>
<evidence type="ECO:0000256" key="7">
    <source>
        <dbReference type="ARBA" id="ARBA00022771"/>
    </source>
</evidence>
<evidence type="ECO:0000256" key="2">
    <source>
        <dbReference type="ARBA" id="ARBA00001947"/>
    </source>
</evidence>
<evidence type="ECO:0000259" key="17">
    <source>
        <dbReference type="PROSITE" id="PS51066"/>
    </source>
</evidence>
<keyword evidence="12" id="KW-0456">Lyase</keyword>
<evidence type="ECO:0000256" key="15">
    <source>
        <dbReference type="ARBA" id="ARBA00044632"/>
    </source>
</evidence>
<dbReference type="InterPro" id="IPR012319">
    <property type="entry name" value="FPG_cat"/>
</dbReference>
<gene>
    <name evidence="19" type="primary">nei</name>
    <name evidence="19" type="ORF">MCAL160_0442</name>
</gene>
<evidence type="ECO:0000313" key="19">
    <source>
        <dbReference type="EMBL" id="BAP01023.1"/>
    </source>
</evidence>
<dbReference type="SUPFAM" id="SSF46946">
    <property type="entry name" value="S13-like H2TH domain"/>
    <property type="match status" value="1"/>
</dbReference>
<evidence type="ECO:0000256" key="14">
    <source>
        <dbReference type="ARBA" id="ARBA00023295"/>
    </source>
</evidence>
<sequence>MKQQLLQCLLKFKNRRIMPEMPEVTTVVRSLQPKIVGSKILKVLIYKEKLIKDIDAEDFKLSIENRQIKNIFNVGKHIIIALEGDIFILNHLRMSGKYSFYQKWHEPTLHDHVVFELSNGFLYFNDARAFATFHLKSADKLYSTSPLNKLGKVPFETDIDWLYKKIAKKSSPIKNILLDQSLVLGIGNIYANESLFECSLHPNTPANFLTKNQLNNLIQTAGKIMDIATQMGGSSIQSYSSLNGQKGSYQNLLKVHGKNGQKCLKCSDSIQKIWVGGRGSYFCPSCQQETK</sequence>
<dbReference type="CDD" id="cd08966">
    <property type="entry name" value="EcFpg-like_N"/>
    <property type="match status" value="1"/>
</dbReference>
<dbReference type="GO" id="GO:0003690">
    <property type="term" value="F:double-stranded DNA binding"/>
    <property type="evidence" value="ECO:0007669"/>
    <property type="project" value="UniProtKB-ARBA"/>
</dbReference>
<keyword evidence="7 16" id="KW-0863">Zinc-finger</keyword>
<reference evidence="19" key="3">
    <citation type="journal article" date="2019" name="Vet. Microbiol.">
        <title>Mutations associated with change of susceptibility to lincosamides and/or macrolides in field and laboratory-derived Mycoplasma californicum strains in Japan, and development of a rapid detection method for these mutations.</title>
        <authorList>
            <person name="Hata E."/>
            <person name="Nagai K."/>
            <person name="Murakami K."/>
        </authorList>
    </citation>
    <scope>NUCLEOTIDE SEQUENCE</scope>
    <source>
        <strain evidence="19">HAZ160_1</strain>
    </source>
</reference>
<comment type="similarity">
    <text evidence="3">Belongs to the FPG family.</text>
</comment>
<dbReference type="Gene3D" id="1.10.8.50">
    <property type="match status" value="1"/>
</dbReference>
<dbReference type="InterPro" id="IPR020629">
    <property type="entry name" value="FPG_Glyclase"/>
</dbReference>
<evidence type="ECO:0000256" key="10">
    <source>
        <dbReference type="ARBA" id="ARBA00023125"/>
    </source>
</evidence>
<dbReference type="PROSITE" id="PS51068">
    <property type="entry name" value="FPG_CAT"/>
    <property type="match status" value="1"/>
</dbReference>
<reference evidence="19" key="2">
    <citation type="journal article" date="2014" name="Genome Announc.">
        <title>Complete Genome Sequence of Mycoplasma californicum Strain HAZ160_1 from Bovine Mastitic Milk in Japan.</title>
        <authorList>
            <person name="Hata E."/>
            <person name="Murakami K."/>
        </authorList>
    </citation>
    <scope>NUCLEOTIDE SEQUENCE</scope>
    <source>
        <strain evidence="19">HAZ160_1</strain>
    </source>
</reference>
<evidence type="ECO:0000256" key="6">
    <source>
        <dbReference type="ARBA" id="ARBA00022763"/>
    </source>
</evidence>
<dbReference type="AlphaFoldDB" id="A0AAT9F7Y8"/>
<dbReference type="InterPro" id="IPR035937">
    <property type="entry name" value="FPG_N"/>
</dbReference>
<dbReference type="SMART" id="SM01232">
    <property type="entry name" value="H2TH"/>
    <property type="match status" value="1"/>
</dbReference>
<comment type="cofactor">
    <cofactor evidence="2">
        <name>Zn(2+)</name>
        <dbReference type="ChEBI" id="CHEBI:29105"/>
    </cofactor>
</comment>
<dbReference type="FunFam" id="1.10.8.50:FF:000003">
    <property type="entry name" value="Formamidopyrimidine-DNA glycosylase"/>
    <property type="match status" value="1"/>
</dbReference>
<dbReference type="GO" id="GO:0140078">
    <property type="term" value="F:class I DNA-(apurinic or apyrimidinic site) endonuclease activity"/>
    <property type="evidence" value="ECO:0007669"/>
    <property type="project" value="UniProtKB-EC"/>
</dbReference>
<dbReference type="InterPro" id="IPR015887">
    <property type="entry name" value="DNA_glyclase_Znf_dom_DNA_BS"/>
</dbReference>
<dbReference type="SMART" id="SM00898">
    <property type="entry name" value="Fapy_DNA_glyco"/>
    <property type="match status" value="1"/>
</dbReference>
<dbReference type="EMBL" id="AP013353">
    <property type="protein sequence ID" value="BAP01023.1"/>
    <property type="molecule type" value="Genomic_DNA"/>
</dbReference>
<dbReference type="NCBIfam" id="TIGR00577">
    <property type="entry name" value="fpg"/>
    <property type="match status" value="1"/>
</dbReference>
<dbReference type="SUPFAM" id="SSF57716">
    <property type="entry name" value="Glucocorticoid receptor-like (DNA-binding domain)"/>
    <property type="match status" value="1"/>
</dbReference>
<evidence type="ECO:0000256" key="11">
    <source>
        <dbReference type="ARBA" id="ARBA00023204"/>
    </source>
</evidence>
<feature type="domain" description="Formamidopyrimidine-DNA glycosylase catalytic" evidence="18">
    <location>
        <begin position="19"/>
        <end position="131"/>
    </location>
</feature>
<dbReference type="GO" id="GO:0006284">
    <property type="term" value="P:base-excision repair"/>
    <property type="evidence" value="ECO:0007669"/>
    <property type="project" value="InterPro"/>
</dbReference>
<dbReference type="Gene3D" id="3.20.190.10">
    <property type="entry name" value="MutM-like, N-terminal"/>
    <property type="match status" value="1"/>
</dbReference>
<dbReference type="InterPro" id="IPR015886">
    <property type="entry name" value="H2TH_FPG"/>
</dbReference>
<protein>
    <submittedName>
        <fullName evidence="19">Formamidopyrimidine-DNA glycosylase</fullName>
    </submittedName>
</protein>